<organism evidence="2 3">
    <name type="scientific">Murinocardiopsis flavida</name>
    <dbReference type="NCBI Taxonomy" id="645275"/>
    <lineage>
        <taxon>Bacteria</taxon>
        <taxon>Bacillati</taxon>
        <taxon>Actinomycetota</taxon>
        <taxon>Actinomycetes</taxon>
        <taxon>Streptosporangiales</taxon>
        <taxon>Nocardiopsidaceae</taxon>
        <taxon>Murinocardiopsis</taxon>
    </lineage>
</organism>
<dbReference type="PANTHER" id="PTHR43415:SF3">
    <property type="entry name" value="GNAT-FAMILY ACETYLTRANSFERASE"/>
    <property type="match status" value="1"/>
</dbReference>
<dbReference type="PANTHER" id="PTHR43415">
    <property type="entry name" value="SPERMIDINE N(1)-ACETYLTRANSFERASE"/>
    <property type="match status" value="1"/>
</dbReference>
<dbReference type="Proteomes" id="UP000240542">
    <property type="component" value="Unassembled WGS sequence"/>
</dbReference>
<keyword evidence="3" id="KW-1185">Reference proteome</keyword>
<dbReference type="Gene3D" id="3.40.630.30">
    <property type="match status" value="1"/>
</dbReference>
<feature type="domain" description="N-acetyltransferase" evidence="1">
    <location>
        <begin position="18"/>
        <end position="181"/>
    </location>
</feature>
<gene>
    <name evidence="2" type="ORF">CLV63_106216</name>
</gene>
<comment type="caution">
    <text evidence="2">The sequence shown here is derived from an EMBL/GenBank/DDBJ whole genome shotgun (WGS) entry which is preliminary data.</text>
</comment>
<dbReference type="OrthoDB" id="9814648at2"/>
<dbReference type="AlphaFoldDB" id="A0A2P8DLU0"/>
<dbReference type="PROSITE" id="PS51186">
    <property type="entry name" value="GNAT"/>
    <property type="match status" value="1"/>
</dbReference>
<dbReference type="InterPro" id="IPR016181">
    <property type="entry name" value="Acyl_CoA_acyltransferase"/>
</dbReference>
<dbReference type="InterPro" id="IPR000182">
    <property type="entry name" value="GNAT_dom"/>
</dbReference>
<reference evidence="2 3" key="1">
    <citation type="submission" date="2018-03" db="EMBL/GenBank/DDBJ databases">
        <title>Genomic Encyclopedia of Archaeal and Bacterial Type Strains, Phase II (KMG-II): from individual species to whole genera.</title>
        <authorList>
            <person name="Goeker M."/>
        </authorList>
    </citation>
    <scope>NUCLEOTIDE SEQUENCE [LARGE SCALE GENOMIC DNA]</scope>
    <source>
        <strain evidence="2 3">DSM 45312</strain>
    </source>
</reference>
<protein>
    <submittedName>
        <fullName evidence="2">RimJ/RimL family protein N-acetyltransferase</fullName>
    </submittedName>
</protein>
<dbReference type="GO" id="GO:0016747">
    <property type="term" value="F:acyltransferase activity, transferring groups other than amino-acyl groups"/>
    <property type="evidence" value="ECO:0007669"/>
    <property type="project" value="InterPro"/>
</dbReference>
<keyword evidence="2" id="KW-0808">Transferase</keyword>
<sequence>MIDINALRKRPTLTGENVRLVPLTEEHADGVHATIANAEVARLRGAHSKPGADEVEEWCAGLEGRTDRLDLAITEEPGGRYVGELALVDIDPDNETAEYRISLASIEFTGYGIGKEATRLVLAHAFDNLGLHRVWLEVYSFNMRAISAYRACGFTVEGRLRETLLWAGRRYDALVMAVLEDEFRKSVS</sequence>
<dbReference type="Pfam" id="PF13302">
    <property type="entry name" value="Acetyltransf_3"/>
    <property type="match status" value="1"/>
</dbReference>
<dbReference type="EMBL" id="PYGA01000006">
    <property type="protein sequence ID" value="PSK98168.1"/>
    <property type="molecule type" value="Genomic_DNA"/>
</dbReference>
<evidence type="ECO:0000313" key="3">
    <source>
        <dbReference type="Proteomes" id="UP000240542"/>
    </source>
</evidence>
<proteinExistence type="predicted"/>
<dbReference type="SUPFAM" id="SSF55729">
    <property type="entry name" value="Acyl-CoA N-acyltransferases (Nat)"/>
    <property type="match status" value="1"/>
</dbReference>
<accession>A0A2P8DLU0</accession>
<evidence type="ECO:0000259" key="1">
    <source>
        <dbReference type="PROSITE" id="PS51186"/>
    </source>
</evidence>
<dbReference type="RefSeq" id="WP_106582890.1">
    <property type="nucleotide sequence ID" value="NZ_PYGA01000006.1"/>
</dbReference>
<name>A0A2P8DLU0_9ACTN</name>
<evidence type="ECO:0000313" key="2">
    <source>
        <dbReference type="EMBL" id="PSK98168.1"/>
    </source>
</evidence>